<sequence length="58" mass="5930">MKTASTMIQAIALTACFAAYAAGTGELKSGVRRAMQTIGATVEMPASQSDTQSGFDNA</sequence>
<dbReference type="PROSITE" id="PS51257">
    <property type="entry name" value="PROKAR_LIPOPROTEIN"/>
    <property type="match status" value="1"/>
</dbReference>
<gene>
    <name evidence="2" type="ORF">FQ775_23705</name>
</gene>
<accession>A0A6H0DZS4</accession>
<keyword evidence="1" id="KW-0732">Signal</keyword>
<evidence type="ECO:0000256" key="1">
    <source>
        <dbReference type="SAM" id="SignalP"/>
    </source>
</evidence>
<proteinExistence type="predicted"/>
<feature type="signal peptide" evidence="1">
    <location>
        <begin position="1"/>
        <end position="21"/>
    </location>
</feature>
<dbReference type="EMBL" id="CP042301">
    <property type="protein sequence ID" value="QIS94614.1"/>
    <property type="molecule type" value="Genomic_DNA"/>
</dbReference>
<evidence type="ECO:0000313" key="2">
    <source>
        <dbReference type="EMBL" id="QIS94614.1"/>
    </source>
</evidence>
<dbReference type="KEGG" id="niy:FQ775_23705"/>
<protein>
    <submittedName>
        <fullName evidence="2">Uncharacterized protein</fullName>
    </submittedName>
</protein>
<organism evidence="2 3">
    <name type="scientific">Nitratireductor mangrovi</name>
    <dbReference type="NCBI Taxonomy" id="2599600"/>
    <lineage>
        <taxon>Bacteria</taxon>
        <taxon>Pseudomonadati</taxon>
        <taxon>Pseudomonadota</taxon>
        <taxon>Alphaproteobacteria</taxon>
        <taxon>Hyphomicrobiales</taxon>
        <taxon>Phyllobacteriaceae</taxon>
        <taxon>Nitratireductor</taxon>
    </lineage>
</organism>
<evidence type="ECO:0000313" key="3">
    <source>
        <dbReference type="Proteomes" id="UP000321389"/>
    </source>
</evidence>
<keyword evidence="3" id="KW-1185">Reference proteome</keyword>
<reference evidence="2" key="1">
    <citation type="submission" date="2020-04" db="EMBL/GenBank/DDBJ databases">
        <title>Nitratireductor sp. nov. isolated from mangrove soil.</title>
        <authorList>
            <person name="Ye Y."/>
        </authorList>
    </citation>
    <scope>NUCLEOTIDE SEQUENCE</scope>
    <source>
        <strain evidence="2">SY7</strain>
    </source>
</reference>
<name>A0A6H0DZS4_9HYPH</name>
<dbReference type="Proteomes" id="UP000321389">
    <property type="component" value="Chromosome"/>
</dbReference>
<feature type="chain" id="PRO_5026348205" evidence="1">
    <location>
        <begin position="22"/>
        <end position="58"/>
    </location>
</feature>
<dbReference type="RefSeq" id="WP_167812722.1">
    <property type="nucleotide sequence ID" value="NZ_CP042301.2"/>
</dbReference>
<dbReference type="AlphaFoldDB" id="A0A6H0DZS4"/>